<dbReference type="GO" id="GO:0042273">
    <property type="term" value="P:ribosomal large subunit biogenesis"/>
    <property type="evidence" value="ECO:0007669"/>
    <property type="project" value="InterPro"/>
</dbReference>
<dbReference type="GO" id="GO:0005730">
    <property type="term" value="C:nucleolus"/>
    <property type="evidence" value="ECO:0007669"/>
    <property type="project" value="InterPro"/>
</dbReference>
<dbReference type="InParanoid" id="A0A1D6G9P3"/>
<dbReference type="EMBL" id="CM000784">
    <property type="protein sequence ID" value="AQK99827.1"/>
    <property type="molecule type" value="Genomic_DNA"/>
</dbReference>
<name>A0A1D6G9P3_MAIZE</name>
<proteinExistence type="predicted"/>
<dbReference type="PaxDb" id="4577-GRMZM2G019945_P01"/>
<dbReference type="eggNOG" id="KOG3881">
    <property type="taxonomic scope" value="Eukaryota"/>
</dbReference>
<dbReference type="EMBL" id="CM000784">
    <property type="protein sequence ID" value="AQK99828.1"/>
    <property type="molecule type" value="Genomic_DNA"/>
</dbReference>
<dbReference type="PANTHER" id="PTHR16038">
    <property type="entry name" value="NOP SEVEN ASSOCIATED PROTEIN 1"/>
    <property type="match status" value="1"/>
</dbReference>
<evidence type="ECO:0000313" key="1">
    <source>
        <dbReference type="EMBL" id="AQK99828.1"/>
    </source>
</evidence>
<dbReference type="ExpressionAtlas" id="A0A1D6G9P3">
    <property type="expression patterns" value="baseline and differential"/>
</dbReference>
<organism evidence="1">
    <name type="scientific">Zea mays</name>
    <name type="common">Maize</name>
    <dbReference type="NCBI Taxonomy" id="4577"/>
    <lineage>
        <taxon>Eukaryota</taxon>
        <taxon>Viridiplantae</taxon>
        <taxon>Streptophyta</taxon>
        <taxon>Embryophyta</taxon>
        <taxon>Tracheophyta</taxon>
        <taxon>Spermatophyta</taxon>
        <taxon>Magnoliopsida</taxon>
        <taxon>Liliopsida</taxon>
        <taxon>Poales</taxon>
        <taxon>Poaceae</taxon>
        <taxon>PACMAD clade</taxon>
        <taxon>Panicoideae</taxon>
        <taxon>Andropogonodae</taxon>
        <taxon>Andropogoneae</taxon>
        <taxon>Tripsacinae</taxon>
        <taxon>Zea</taxon>
    </lineage>
</organism>
<dbReference type="InterPro" id="IPR037379">
    <property type="entry name" value="WDR74/Nsa1"/>
</dbReference>
<accession>A0A1D6G9P3</accession>
<dbReference type="OMA" id="MRIGCYI"/>
<reference evidence="1" key="1">
    <citation type="submission" date="2015-12" db="EMBL/GenBank/DDBJ databases">
        <title>Update maize B73 reference genome by single molecule sequencing technologies.</title>
        <authorList>
            <consortium name="Maize Genome Sequencing Project"/>
            <person name="Ware D."/>
        </authorList>
    </citation>
    <scope>NUCLEOTIDE SEQUENCE</scope>
    <source>
        <tissue evidence="1">Seedling</tissue>
    </source>
</reference>
<dbReference type="STRING" id="4577.A0A1D6G9P3"/>
<protein>
    <submittedName>
        <fullName evidence="1">Transducin/WD40 repeat-like superfamily protein</fullName>
    </submittedName>
</protein>
<sequence>MKGLTHGLRKRNDKPDSLELMKGMVHLYDITLQRRPAIFVDFGESPINAADADPNGHDVYVGTGIWDLASFDMRIGCYI</sequence>
<gene>
    <name evidence="1" type="ORF">ZEAMMB73_Zm00001d012542</name>
</gene>
<dbReference type="PANTHER" id="PTHR16038:SF4">
    <property type="entry name" value="WD REPEAT-CONTAINING PROTEIN 74"/>
    <property type="match status" value="1"/>
</dbReference>
<dbReference type="AlphaFoldDB" id="A0A1D6G9P3"/>